<proteinExistence type="predicted"/>
<evidence type="ECO:0000313" key="2">
    <source>
        <dbReference type="Proteomes" id="UP000626092"/>
    </source>
</evidence>
<evidence type="ECO:0000313" key="1">
    <source>
        <dbReference type="EMBL" id="KAF7139838.1"/>
    </source>
</evidence>
<dbReference type="AlphaFoldDB" id="A0A834GTT0"/>
<keyword evidence="2" id="KW-1185">Reference proteome</keyword>
<organism evidence="1 2">
    <name type="scientific">Rhododendron simsii</name>
    <name type="common">Sims's rhododendron</name>
    <dbReference type="NCBI Taxonomy" id="118357"/>
    <lineage>
        <taxon>Eukaryota</taxon>
        <taxon>Viridiplantae</taxon>
        <taxon>Streptophyta</taxon>
        <taxon>Embryophyta</taxon>
        <taxon>Tracheophyta</taxon>
        <taxon>Spermatophyta</taxon>
        <taxon>Magnoliopsida</taxon>
        <taxon>eudicotyledons</taxon>
        <taxon>Gunneridae</taxon>
        <taxon>Pentapetalae</taxon>
        <taxon>asterids</taxon>
        <taxon>Ericales</taxon>
        <taxon>Ericaceae</taxon>
        <taxon>Ericoideae</taxon>
        <taxon>Rhodoreae</taxon>
        <taxon>Rhododendron</taxon>
    </lineage>
</organism>
<protein>
    <submittedName>
        <fullName evidence="1">Uncharacterized protein</fullName>
    </submittedName>
</protein>
<comment type="caution">
    <text evidence="1">The sequence shown here is derived from an EMBL/GenBank/DDBJ whole genome shotgun (WGS) entry which is preliminary data.</text>
</comment>
<gene>
    <name evidence="1" type="ORF">RHSIM_Rhsim06G0033400</name>
</gene>
<dbReference type="Proteomes" id="UP000626092">
    <property type="component" value="Unassembled WGS sequence"/>
</dbReference>
<sequence>MGCKGHSVTVPRDAALILSKRKSQTILGKRKFMEISSTDGGDIIMATVSQPDQTMEEDNESVKFRSAMYSPEVDGGKRKKYMIAKAVTTLSLYAMDSVWISWKEELLSLRSEDFKYKTVRGSVLSSVAKFVLSIFSVEELERICYLSEMSNQYLAFCSNLDQSECDPLVAVAERRVEVDKFSKLREHDVCDVIRQYEHRTKYTFFEPPSPWAFQLFPNPIEFEDVSESDVSIAMMELDKYVPLQEHREMQLTLEMARRKSFLVTKTLLLEALMGIKISDSDFCLTSPDESAPDEPKKVAFVRKRLMNAIVYGFNGLLQLKQMACDYFQEALSFPLLHGSLRRPCTDELIEVIKIADYERGMQRQHFISVQHILLGLSLSRVGDIVRRGIFDNVELPSDLPMLGIYKLSSDAANIIGDEHVGLEHFVITILYGKLEKDGKALEEHKSLGLDYKAWDMQLLDSLRNATKCAVESFEDEDIAEEIIPRDECIGNTVMCGGVLLFERLEKAVTQGIKLPSIRQEKFEKNSSQKRIWMESL</sequence>
<name>A0A834GTT0_RHOSS</name>
<accession>A0A834GTT0</accession>
<reference evidence="1" key="1">
    <citation type="submission" date="2019-11" db="EMBL/GenBank/DDBJ databases">
        <authorList>
            <person name="Liu Y."/>
            <person name="Hou J."/>
            <person name="Li T.-Q."/>
            <person name="Guan C.-H."/>
            <person name="Wu X."/>
            <person name="Wu H.-Z."/>
            <person name="Ling F."/>
            <person name="Zhang R."/>
            <person name="Shi X.-G."/>
            <person name="Ren J.-P."/>
            <person name="Chen E.-F."/>
            <person name="Sun J.-M."/>
        </authorList>
    </citation>
    <scope>NUCLEOTIDE SEQUENCE</scope>
    <source>
        <strain evidence="1">Adult_tree_wgs_1</strain>
        <tissue evidence="1">Leaves</tissue>
    </source>
</reference>
<dbReference type="EMBL" id="WJXA01000006">
    <property type="protein sequence ID" value="KAF7139838.1"/>
    <property type="molecule type" value="Genomic_DNA"/>
</dbReference>
<dbReference type="OrthoDB" id="1579999at2759"/>